<reference evidence="1" key="2">
    <citation type="journal article" date="2015" name="Fish Shellfish Immunol.">
        <title>Early steps in the European eel (Anguilla anguilla)-Vibrio vulnificus interaction in the gills: Role of the RtxA13 toxin.</title>
        <authorList>
            <person name="Callol A."/>
            <person name="Pajuelo D."/>
            <person name="Ebbesson L."/>
            <person name="Teles M."/>
            <person name="MacKenzie S."/>
            <person name="Amaro C."/>
        </authorList>
    </citation>
    <scope>NUCLEOTIDE SEQUENCE</scope>
</reference>
<name>A0A0E9T2G4_ANGAN</name>
<proteinExistence type="predicted"/>
<dbReference type="AlphaFoldDB" id="A0A0E9T2G4"/>
<accession>A0A0E9T2G4</accession>
<sequence length="36" mass="4207">MYRHCDCFSQQREGLKQMSPCHPPWILEKKQSGSVA</sequence>
<organism evidence="1">
    <name type="scientific">Anguilla anguilla</name>
    <name type="common">European freshwater eel</name>
    <name type="synonym">Muraena anguilla</name>
    <dbReference type="NCBI Taxonomy" id="7936"/>
    <lineage>
        <taxon>Eukaryota</taxon>
        <taxon>Metazoa</taxon>
        <taxon>Chordata</taxon>
        <taxon>Craniata</taxon>
        <taxon>Vertebrata</taxon>
        <taxon>Euteleostomi</taxon>
        <taxon>Actinopterygii</taxon>
        <taxon>Neopterygii</taxon>
        <taxon>Teleostei</taxon>
        <taxon>Anguilliformes</taxon>
        <taxon>Anguillidae</taxon>
        <taxon>Anguilla</taxon>
    </lineage>
</organism>
<dbReference type="EMBL" id="GBXM01060781">
    <property type="protein sequence ID" value="JAH47796.1"/>
    <property type="molecule type" value="Transcribed_RNA"/>
</dbReference>
<protein>
    <submittedName>
        <fullName evidence="1">Uncharacterized protein</fullName>
    </submittedName>
</protein>
<evidence type="ECO:0000313" key="1">
    <source>
        <dbReference type="EMBL" id="JAH47796.1"/>
    </source>
</evidence>
<reference evidence="1" key="1">
    <citation type="submission" date="2014-11" db="EMBL/GenBank/DDBJ databases">
        <authorList>
            <person name="Amaro Gonzalez C."/>
        </authorList>
    </citation>
    <scope>NUCLEOTIDE SEQUENCE</scope>
</reference>